<evidence type="ECO:0000313" key="29">
    <source>
        <dbReference type="Proteomes" id="UP000613452"/>
    </source>
</evidence>
<dbReference type="Proteomes" id="UP000224203">
    <property type="component" value="Unassembled WGS sequence"/>
</dbReference>
<reference evidence="6" key="12">
    <citation type="submission" date="2023-07" db="EMBL/GenBank/DDBJ databases">
        <title>Complete genome sequence of Bacillus cereus SRCM126073 isolated from soil.</title>
        <authorList>
            <person name="Yang H.-G."/>
            <person name="Ryu M.-S."/>
            <person name="Ha G.-S."/>
            <person name="Yang H.-J."/>
            <person name="Jeong D.-Y."/>
        </authorList>
    </citation>
    <scope>NUCLEOTIDE SEQUENCE</scope>
    <source>
        <strain evidence="6">SRCM126073</strain>
    </source>
</reference>
<dbReference type="EMBL" id="JAEFBZ010000001">
    <property type="protein sequence ID" value="MBK1607066.1"/>
    <property type="molecule type" value="Genomic_DNA"/>
</dbReference>
<evidence type="ECO:0000313" key="14">
    <source>
        <dbReference type="EMBL" id="QHV44365.1"/>
    </source>
</evidence>
<dbReference type="EMBL" id="NVDQ01000048">
    <property type="protein sequence ID" value="PFV01537.1"/>
    <property type="molecule type" value="Genomic_DNA"/>
</dbReference>
<evidence type="ECO:0000313" key="15">
    <source>
        <dbReference type="EMBL" id="RWQ70589.1"/>
    </source>
</evidence>
<evidence type="ECO:0000313" key="5">
    <source>
        <dbReference type="EMBL" id="MBY0036963.1"/>
    </source>
</evidence>
<evidence type="ECO:0000313" key="26">
    <source>
        <dbReference type="Proteomes" id="UP000308444"/>
    </source>
</evidence>
<evidence type="ECO:0000313" key="16">
    <source>
        <dbReference type="EMBL" id="TKI97658.1"/>
    </source>
</evidence>
<evidence type="ECO:0000313" key="2">
    <source>
        <dbReference type="EMBL" id="KMP14577.1"/>
    </source>
</evidence>
<dbReference type="Proteomes" id="UP000036243">
    <property type="component" value="Unassembled WGS sequence"/>
</dbReference>
<reference evidence="16 26" key="8">
    <citation type="journal article" date="2019" name="Environ. Microbiol.">
        <title>An active ?-lactamase is a part of an orchestrated cell wall stress resistance network of Bacillus subtilis and related rhizosphere species.</title>
        <authorList>
            <person name="Bucher T."/>
            <person name="Keren-Paz A."/>
            <person name="Hausser J."/>
            <person name="Olender T."/>
            <person name="Cytryn E."/>
            <person name="Kolodkin-Gal I."/>
        </authorList>
    </citation>
    <scope>NUCLEOTIDE SEQUENCE [LARGE SCALE GENOMIC DNA]</scope>
    <source>
        <strain evidence="16 26">I32</strain>
    </source>
</reference>
<dbReference type="Proteomes" id="UP000308444">
    <property type="component" value="Unassembled WGS sequence"/>
</dbReference>
<evidence type="ECO:0000313" key="22">
    <source>
        <dbReference type="Proteomes" id="UP000223834"/>
    </source>
</evidence>
<evidence type="ECO:0000313" key="25">
    <source>
        <dbReference type="Proteomes" id="UP000253597"/>
    </source>
</evidence>
<evidence type="ECO:0000313" key="6">
    <source>
        <dbReference type="EMBL" id="MDN4876204.1"/>
    </source>
</evidence>
<evidence type="ECO:0000313" key="19">
    <source>
        <dbReference type="Proteomes" id="UP000190641"/>
    </source>
</evidence>
<evidence type="ECO:0000313" key="18">
    <source>
        <dbReference type="Proteomes" id="UP000075476"/>
    </source>
</evidence>
<evidence type="ECO:0000313" key="8">
    <source>
        <dbReference type="EMBL" id="PDZ97999.1"/>
    </source>
</evidence>
<reference evidence="20 22" key="5">
    <citation type="submission" date="2017-09" db="EMBL/GenBank/DDBJ databases">
        <title>Large-scale bioinformatics analysis of Bacillus genomes uncovers conserved roles of natural products in bacterial physiology.</title>
        <authorList>
            <consortium name="Agbiome Team Llc"/>
            <person name="Bleich R.M."/>
            <person name="Grubbs K.J."/>
            <person name="Santa Maria K.C."/>
            <person name="Allen S.E."/>
            <person name="Farag S."/>
            <person name="Shank E.A."/>
            <person name="Bowers A."/>
        </authorList>
    </citation>
    <scope>NUCLEOTIDE SEQUENCE [LARGE SCALE GENOMIC DNA]</scope>
    <source>
        <strain evidence="12 23">AFS041711</strain>
        <strain evidence="11 22">AFS049141</strain>
        <strain evidence="10 24">AFS060282</strain>
        <strain evidence="8 20">AFS092789</strain>
    </source>
</reference>
<dbReference type="OMA" id="WIHMIPE"/>
<dbReference type="EMBL" id="MUAU01000005">
    <property type="protein sequence ID" value="OOR76489.1"/>
    <property type="molecule type" value="Genomic_DNA"/>
</dbReference>
<evidence type="ECO:0000313" key="7">
    <source>
        <dbReference type="EMBL" id="OOR76489.1"/>
    </source>
</evidence>
<evidence type="ECO:0000313" key="21">
    <source>
        <dbReference type="Proteomes" id="UP000220210"/>
    </source>
</evidence>
<dbReference type="RefSeq" id="WP_000118543.1">
    <property type="nucleotide sequence ID" value="NZ_AP022877.1"/>
</dbReference>
<name>A0A063CN79_BACCE</name>
<evidence type="ECO:0000259" key="1">
    <source>
        <dbReference type="Pfam" id="PF03413"/>
    </source>
</evidence>
<dbReference type="EMBL" id="CP028009">
    <property type="protein sequence ID" value="QHV44365.1"/>
    <property type="molecule type" value="Genomic_DNA"/>
</dbReference>
<reference evidence="2 17" key="1">
    <citation type="submission" date="2015-02" db="EMBL/GenBank/DDBJ databases">
        <title>Evolution of B. cereus sensu lato: Distribution, horizontal transfer and duplication of chromosomal virulence genes.</title>
        <authorList>
            <person name="Boehm M.-E."/>
            <person name="Huptas C."/>
            <person name="Krey V.M."/>
            <person name="Scherer S."/>
        </authorList>
    </citation>
    <scope>NUCLEOTIDE SEQUENCE [LARGE SCALE GENOMIC DNA]</scope>
    <source>
        <strain evidence="2 17">#17</strain>
    </source>
</reference>
<evidence type="ECO:0000313" key="13">
    <source>
        <dbReference type="EMBL" id="QDZ75770.1"/>
    </source>
</evidence>
<reference evidence="7 19" key="3">
    <citation type="submission" date="2017-01" db="EMBL/GenBank/DDBJ databases">
        <title>Bacillus cereus isolates.</title>
        <authorList>
            <person name="Beno S.M."/>
        </authorList>
    </citation>
    <scope>NUCLEOTIDE SEQUENCE [LARGE SCALE GENOMIC DNA]</scope>
    <source>
        <strain evidence="7 19">FSL K6-1030</strain>
    </source>
</reference>
<reference evidence="5" key="10">
    <citation type="submission" date="2020-08" db="EMBL/GenBank/DDBJ databases">
        <title>Fungal Genomes of the International Space Station.</title>
        <authorList>
            <person name="Seuylemezian A."/>
            <person name="Singh N.K."/>
            <person name="Wood J."/>
            <person name="Venkateswaran K."/>
        </authorList>
    </citation>
    <scope>NUCLEOTIDE SEQUENCE</scope>
    <source>
        <strain evidence="5">I2-B2</strain>
    </source>
</reference>
<dbReference type="GeneID" id="69529901"/>
<evidence type="ECO:0000313" key="28">
    <source>
        <dbReference type="Proteomes" id="UP000464780"/>
    </source>
</evidence>
<dbReference type="EMBL" id="LOMO01000269">
    <property type="protein sequence ID" value="KXY27251.1"/>
    <property type="molecule type" value="Genomic_DNA"/>
</dbReference>
<evidence type="ECO:0000313" key="23">
    <source>
        <dbReference type="Proteomes" id="UP000224203"/>
    </source>
</evidence>
<reference evidence="13 27" key="7">
    <citation type="journal article" date="2019" name="Ecotoxicol. Environ. Saf.">
        <title>Microbial characterization of heavy metal resistant bacterial strains isolated from an electroplating wastewater treatment plant.</title>
        <authorList>
            <person name="Cai X."/>
            <person name="Zheng X."/>
            <person name="Zhang D."/>
            <person name="Iqbal W."/>
            <person name="Liu C."/>
            <person name="Yang B."/>
            <person name="Zhao X."/>
            <person name="Lu X."/>
            <person name="Mao Y."/>
        </authorList>
    </citation>
    <scope>NUCLEOTIDE SEQUENCE [LARGE SCALE GENOMIC DNA]</scope>
    <source>
        <strain evidence="13 27">Co1-1</strain>
    </source>
</reference>
<dbReference type="Proteomes" id="UP000613452">
    <property type="component" value="Unassembled WGS sequence"/>
</dbReference>
<dbReference type="Proteomes" id="UP000219922">
    <property type="component" value="Unassembled WGS sequence"/>
</dbReference>
<dbReference type="EMBL" id="NVMX01000018">
    <property type="protein sequence ID" value="PDZ97999.1"/>
    <property type="molecule type" value="Genomic_DNA"/>
</dbReference>
<evidence type="ECO:0000313" key="12">
    <source>
        <dbReference type="EMBL" id="PGS83374.1"/>
    </source>
</evidence>
<accession>A0A063CN79</accession>
<dbReference type="EMBL" id="QNGD03000017">
    <property type="protein sequence ID" value="RWQ70589.1"/>
    <property type="molecule type" value="Genomic_DNA"/>
</dbReference>
<gene>
    <name evidence="3" type="ORF">AT268_23320</name>
    <name evidence="7" type="ORF">BLX06_03220</name>
    <name evidence="14" type="ORF">C1N66_15090</name>
    <name evidence="9" type="ORF">CN357_15830</name>
    <name evidence="11" type="ORF">CN980_21950</name>
    <name evidence="12" type="ORF">COC69_02620</name>
    <name evidence="10" type="ORF">COK98_29340</name>
    <name evidence="8" type="ORF">CON36_14580</name>
    <name evidence="13" type="ORF">D0437_22880</name>
    <name evidence="15" type="ORF">DR116_0027155</name>
    <name evidence="16" type="ORF">FC695_24970</name>
    <name evidence="5" type="ORF">H7U08_10260</name>
    <name evidence="4" type="ORF">JCR31_04000</name>
    <name evidence="6" type="ORF">QYM23_25625</name>
    <name evidence="2" type="ORF">TQ94_25420</name>
</gene>
<evidence type="ECO:0000313" key="9">
    <source>
        <dbReference type="EMBL" id="PFF48876.1"/>
    </source>
</evidence>
<dbReference type="Proteomes" id="UP000220210">
    <property type="component" value="Unassembled WGS sequence"/>
</dbReference>
<dbReference type="Proteomes" id="UP001175137">
    <property type="component" value="Unassembled WGS sequence"/>
</dbReference>
<dbReference type="EMBL" id="JACLPZ010000005">
    <property type="protein sequence ID" value="MBY0036963.1"/>
    <property type="molecule type" value="Genomic_DNA"/>
</dbReference>
<dbReference type="EMBL" id="JYFW01000039">
    <property type="protein sequence ID" value="KMP14577.1"/>
    <property type="molecule type" value="Genomic_DNA"/>
</dbReference>
<evidence type="ECO:0000313" key="11">
    <source>
        <dbReference type="EMBL" id="PGO68304.1"/>
    </source>
</evidence>
<dbReference type="EMBL" id="SZOH01002003">
    <property type="protein sequence ID" value="TKI97658.1"/>
    <property type="molecule type" value="Genomic_DNA"/>
</dbReference>
<dbReference type="EMBL" id="JAUIQW010000001">
    <property type="protein sequence ID" value="MDN4876204.1"/>
    <property type="molecule type" value="Genomic_DNA"/>
</dbReference>
<sequence>MSWKGLVAGLGVGFAAGYLVANKVQEQSHISSEKALKMVKQALSHKGEITGSWVHMVPETFEKYDVAYEVYRGGLTTMLNDIQERFEFLVDAKTGTVLEVIAA</sequence>
<dbReference type="Proteomes" id="UP000190641">
    <property type="component" value="Unassembled WGS sequence"/>
</dbReference>
<evidence type="ECO:0000313" key="3">
    <source>
        <dbReference type="EMBL" id="KXY27251.1"/>
    </source>
</evidence>
<evidence type="ECO:0000313" key="24">
    <source>
        <dbReference type="Proteomes" id="UP000226257"/>
    </source>
</evidence>
<dbReference type="Proteomes" id="UP000075476">
    <property type="component" value="Unassembled WGS sequence"/>
</dbReference>
<dbReference type="EMBL" id="CP031778">
    <property type="protein sequence ID" value="QDZ75770.1"/>
    <property type="molecule type" value="Genomic_DNA"/>
</dbReference>
<dbReference type="EMBL" id="NULI01000019">
    <property type="protein sequence ID" value="PGS83374.1"/>
    <property type="molecule type" value="Genomic_DNA"/>
</dbReference>
<dbReference type="Proteomes" id="UP000253597">
    <property type="component" value="Unassembled WGS sequence"/>
</dbReference>
<reference evidence="15 25" key="9">
    <citation type="submission" date="2019-01" db="EMBL/GenBank/DDBJ databases">
        <title>Draft genome sequence of heavy metal resistant Bacillus cereus NWUAB01.</title>
        <authorList>
            <person name="Babalola O."/>
            <person name="Aremu B.R."/>
            <person name="Ayangbenro A.S."/>
        </authorList>
    </citation>
    <scope>NUCLEOTIDE SEQUENCE [LARGE SCALE GENOMIC DNA]</scope>
    <source>
        <strain evidence="15 25">NWUAB01</strain>
    </source>
</reference>
<evidence type="ECO:0000313" key="20">
    <source>
        <dbReference type="Proteomes" id="UP000219922"/>
    </source>
</evidence>
<dbReference type="EMBL" id="NUIQ01000203">
    <property type="protein sequence ID" value="PGO68304.1"/>
    <property type="molecule type" value="Genomic_DNA"/>
</dbReference>
<evidence type="ECO:0000313" key="17">
    <source>
        <dbReference type="Proteomes" id="UP000036243"/>
    </source>
</evidence>
<dbReference type="Proteomes" id="UP000464780">
    <property type="component" value="Chromosome"/>
</dbReference>
<reference evidence="4 29" key="11">
    <citation type="submission" date="2020-12" db="EMBL/GenBank/DDBJ databases">
        <title>Genome assembly for a thermostable protease producing Bacillus cereus MAKP1 strain isolated from chicken gut.</title>
        <authorList>
            <person name="Malaviya A."/>
        </authorList>
    </citation>
    <scope>NUCLEOTIDE SEQUENCE [LARGE SCALE GENOMIC DNA]</scope>
    <source>
        <strain evidence="4 29">MAKP1</strain>
    </source>
</reference>
<protein>
    <submittedName>
        <fullName evidence="4">PepSY domain-containing protein</fullName>
    </submittedName>
    <submittedName>
        <fullName evidence="7">Peptidase M4</fullName>
    </submittedName>
</protein>
<dbReference type="Proteomes" id="UP000223834">
    <property type="component" value="Unassembled WGS sequence"/>
</dbReference>
<dbReference type="InterPro" id="IPR025711">
    <property type="entry name" value="PepSY"/>
</dbReference>
<evidence type="ECO:0000313" key="10">
    <source>
        <dbReference type="EMBL" id="PFV01537.1"/>
    </source>
</evidence>
<feature type="domain" description="PepSY" evidence="1">
    <location>
        <begin position="30"/>
        <end position="100"/>
    </location>
</feature>
<reference evidence="3 18" key="2">
    <citation type="submission" date="2015-12" db="EMBL/GenBank/DDBJ databases">
        <title>Bacillus cereus Group isolate.</title>
        <authorList>
            <person name="Kovac J."/>
        </authorList>
    </citation>
    <scope>NUCLEOTIDE SEQUENCE [LARGE SCALE GENOMIC DNA]</scope>
    <source>
        <strain evidence="3 18">FSL K6-0073</strain>
    </source>
</reference>
<evidence type="ECO:0000313" key="4">
    <source>
        <dbReference type="EMBL" id="MBK1607066.1"/>
    </source>
</evidence>
<dbReference type="Proteomes" id="UP000321735">
    <property type="component" value="Chromosome"/>
</dbReference>
<dbReference type="Proteomes" id="UP001197806">
    <property type="component" value="Unassembled WGS sequence"/>
</dbReference>
<reference evidence="9 21" key="4">
    <citation type="submission" date="2017-09" db="EMBL/GenBank/DDBJ databases">
        <title>Large-scale bioinformatics analysis of Bacillus genomes uncovers conserved roles of natural products in bacterial physiology.</title>
        <authorList>
            <consortium name="Agbiome Team Llc"/>
            <person name="Bleich R.M."/>
            <person name="Kirk G.J."/>
            <person name="Santa Maria K.C."/>
            <person name="Allen S.E."/>
            <person name="Farag S."/>
            <person name="Shank E.A."/>
            <person name="Bowers A."/>
        </authorList>
    </citation>
    <scope>NUCLEOTIDE SEQUENCE [LARGE SCALE GENOMIC DNA]</scope>
    <source>
        <strain evidence="9 21">AFS020204</strain>
    </source>
</reference>
<evidence type="ECO:0000313" key="27">
    <source>
        <dbReference type="Proteomes" id="UP000321735"/>
    </source>
</evidence>
<dbReference type="Pfam" id="PF03413">
    <property type="entry name" value="PepSY"/>
    <property type="match status" value="1"/>
</dbReference>
<dbReference type="AlphaFoldDB" id="A0A063CN79"/>
<dbReference type="Proteomes" id="UP000226257">
    <property type="component" value="Unassembled WGS sequence"/>
</dbReference>
<dbReference type="EMBL" id="NTSO01000009">
    <property type="protein sequence ID" value="PFF48876.1"/>
    <property type="molecule type" value="Genomic_DNA"/>
</dbReference>
<organism evidence="7 19">
    <name type="scientific">Bacillus cereus</name>
    <dbReference type="NCBI Taxonomy" id="1396"/>
    <lineage>
        <taxon>Bacteria</taxon>
        <taxon>Bacillati</taxon>
        <taxon>Bacillota</taxon>
        <taxon>Bacilli</taxon>
        <taxon>Bacillales</taxon>
        <taxon>Bacillaceae</taxon>
        <taxon>Bacillus</taxon>
        <taxon>Bacillus cereus group</taxon>
    </lineage>
</organism>
<proteinExistence type="predicted"/>
<reference evidence="14 28" key="6">
    <citation type="submission" date="2018-03" db="EMBL/GenBank/DDBJ databases">
        <title>The complete genome of bacterial strain SGAir0260.</title>
        <authorList>
            <person name="Schuster S.C."/>
        </authorList>
    </citation>
    <scope>NUCLEOTIDE SEQUENCE [LARGE SCALE GENOMIC DNA]</scope>
    <source>
        <strain evidence="14 28">SGAir0260</strain>
    </source>
</reference>